<comment type="caution">
    <text evidence="1">The sequence shown here is derived from an EMBL/GenBank/DDBJ whole genome shotgun (WGS) entry which is preliminary data.</text>
</comment>
<dbReference type="AlphaFoldDB" id="A0A835U413"/>
<sequence length="88" mass="9754">MAVILKNKRDRQLLLGIAWKKYEDMGIAIKADLFEDLSDCRSSRGLAERDSSYVAAAVVVTSWKSFVATTVCPVGEDRLGPCLWSTTE</sequence>
<reference evidence="1 2" key="1">
    <citation type="journal article" date="2020" name="Nat. Food">
        <title>A phased Vanilla planifolia genome enables genetic improvement of flavour and production.</title>
        <authorList>
            <person name="Hasing T."/>
            <person name="Tang H."/>
            <person name="Brym M."/>
            <person name="Khazi F."/>
            <person name="Huang T."/>
            <person name="Chambers A.H."/>
        </authorList>
    </citation>
    <scope>NUCLEOTIDE SEQUENCE [LARGE SCALE GENOMIC DNA]</scope>
    <source>
        <tissue evidence="1">Leaf</tissue>
    </source>
</reference>
<name>A0A835U413_VANPL</name>
<proteinExistence type="predicted"/>
<gene>
    <name evidence="1" type="ORF">HPP92_027666</name>
</gene>
<dbReference type="Proteomes" id="UP000639772">
    <property type="component" value="Unassembled WGS sequence"/>
</dbReference>
<organism evidence="1 2">
    <name type="scientific">Vanilla planifolia</name>
    <name type="common">Vanilla</name>
    <dbReference type="NCBI Taxonomy" id="51239"/>
    <lineage>
        <taxon>Eukaryota</taxon>
        <taxon>Viridiplantae</taxon>
        <taxon>Streptophyta</taxon>
        <taxon>Embryophyta</taxon>
        <taxon>Tracheophyta</taxon>
        <taxon>Spermatophyta</taxon>
        <taxon>Magnoliopsida</taxon>
        <taxon>Liliopsida</taxon>
        <taxon>Asparagales</taxon>
        <taxon>Orchidaceae</taxon>
        <taxon>Vanilloideae</taxon>
        <taxon>Vanilleae</taxon>
        <taxon>Vanilla</taxon>
    </lineage>
</organism>
<accession>A0A835U413</accession>
<dbReference type="EMBL" id="JADCNM010000267">
    <property type="protein sequence ID" value="KAG0448764.1"/>
    <property type="molecule type" value="Genomic_DNA"/>
</dbReference>
<evidence type="ECO:0000313" key="1">
    <source>
        <dbReference type="EMBL" id="KAG0448764.1"/>
    </source>
</evidence>
<protein>
    <submittedName>
        <fullName evidence="1">Uncharacterized protein</fullName>
    </submittedName>
</protein>
<evidence type="ECO:0000313" key="2">
    <source>
        <dbReference type="Proteomes" id="UP000639772"/>
    </source>
</evidence>